<dbReference type="InterPro" id="IPR000217">
    <property type="entry name" value="Tubulin"/>
</dbReference>
<gene>
    <name evidence="7" type="ORF">KC19_VG139900</name>
</gene>
<dbReference type="EMBL" id="CM026426">
    <property type="protein sequence ID" value="KAG0573002.1"/>
    <property type="molecule type" value="Genomic_DNA"/>
</dbReference>
<comment type="caution">
    <text evidence="7">The sequence shown here is derived from an EMBL/GenBank/DDBJ whole genome shotgun (WGS) entry which is preliminary data.</text>
</comment>
<evidence type="ECO:0000256" key="1">
    <source>
        <dbReference type="ARBA" id="ARBA00009636"/>
    </source>
</evidence>
<dbReference type="Gene3D" id="3.30.1330.20">
    <property type="entry name" value="Tubulin/FtsZ, C-terminal domain"/>
    <property type="match status" value="1"/>
</dbReference>
<dbReference type="Gene3D" id="1.10.287.600">
    <property type="entry name" value="Helix hairpin bin"/>
    <property type="match status" value="1"/>
</dbReference>
<dbReference type="PANTHER" id="PTHR11588">
    <property type="entry name" value="TUBULIN"/>
    <property type="match status" value="1"/>
</dbReference>
<keyword evidence="8" id="KW-1185">Reference proteome</keyword>
<reference evidence="7" key="1">
    <citation type="submission" date="2020-06" db="EMBL/GenBank/DDBJ databases">
        <title>WGS assembly of Ceratodon purpureus strain R40.</title>
        <authorList>
            <person name="Carey S.B."/>
            <person name="Jenkins J."/>
            <person name="Shu S."/>
            <person name="Lovell J.T."/>
            <person name="Sreedasyam A."/>
            <person name="Maumus F."/>
            <person name="Tiley G.P."/>
            <person name="Fernandez-Pozo N."/>
            <person name="Barry K."/>
            <person name="Chen C."/>
            <person name="Wang M."/>
            <person name="Lipzen A."/>
            <person name="Daum C."/>
            <person name="Saski C.A."/>
            <person name="Payton A.C."/>
            <person name="Mcbreen J.C."/>
            <person name="Conrad R.E."/>
            <person name="Kollar L.M."/>
            <person name="Olsson S."/>
            <person name="Huttunen S."/>
            <person name="Landis J.B."/>
            <person name="Wickett N.J."/>
            <person name="Johnson M.G."/>
            <person name="Rensing S.A."/>
            <person name="Grimwood J."/>
            <person name="Schmutz J."/>
            <person name="Mcdaniel S.F."/>
        </authorList>
    </citation>
    <scope>NUCLEOTIDE SEQUENCE</scope>
    <source>
        <strain evidence="7">R40</strain>
    </source>
</reference>
<dbReference type="PRINTS" id="PR01519">
    <property type="entry name" value="EPSLNTUBULIN"/>
</dbReference>
<dbReference type="InterPro" id="IPR023123">
    <property type="entry name" value="Tubulin_C"/>
</dbReference>
<evidence type="ECO:0000256" key="2">
    <source>
        <dbReference type="ARBA" id="ARBA00022490"/>
    </source>
</evidence>
<evidence type="ECO:0000256" key="4">
    <source>
        <dbReference type="ARBA" id="ARBA00022741"/>
    </source>
</evidence>
<protein>
    <recommendedName>
        <fullName evidence="6">Tubulin/FtsZ 2-layer sandwich domain-containing protein</fullName>
    </recommendedName>
</protein>
<evidence type="ECO:0000256" key="3">
    <source>
        <dbReference type="ARBA" id="ARBA00022701"/>
    </source>
</evidence>
<comment type="similarity">
    <text evidence="1">Belongs to the tubulin family.</text>
</comment>
<dbReference type="Proteomes" id="UP000822688">
    <property type="component" value="Chromosome V"/>
</dbReference>
<evidence type="ECO:0000313" key="7">
    <source>
        <dbReference type="EMBL" id="KAG0573002.1"/>
    </source>
</evidence>
<dbReference type="GO" id="GO:0005525">
    <property type="term" value="F:GTP binding"/>
    <property type="evidence" value="ECO:0007669"/>
    <property type="project" value="UniProtKB-KW"/>
</dbReference>
<dbReference type="AlphaFoldDB" id="A0A8T0HQ13"/>
<dbReference type="InterPro" id="IPR036525">
    <property type="entry name" value="Tubulin/FtsZ_GTPase_sf"/>
</dbReference>
<feature type="domain" description="Tubulin/FtsZ 2-layer sandwich" evidence="6">
    <location>
        <begin position="55"/>
        <end position="191"/>
    </location>
</feature>
<evidence type="ECO:0000259" key="6">
    <source>
        <dbReference type="SMART" id="SM00865"/>
    </source>
</evidence>
<dbReference type="GO" id="GO:0007017">
    <property type="term" value="P:microtubule-based process"/>
    <property type="evidence" value="ECO:0007669"/>
    <property type="project" value="InterPro"/>
</dbReference>
<dbReference type="InterPro" id="IPR018316">
    <property type="entry name" value="Tubulin/FtsZ_2-layer-sand-dom"/>
</dbReference>
<name>A0A8T0HQ13_CERPU</name>
<dbReference type="SMART" id="SM00865">
    <property type="entry name" value="Tubulin_C"/>
    <property type="match status" value="1"/>
</dbReference>
<proteinExistence type="inferred from homology"/>
<keyword evidence="5" id="KW-0342">GTP-binding</keyword>
<keyword evidence="4" id="KW-0547">Nucleotide-binding</keyword>
<dbReference type="GO" id="GO:0005874">
    <property type="term" value="C:microtubule"/>
    <property type="evidence" value="ECO:0007669"/>
    <property type="project" value="UniProtKB-KW"/>
</dbReference>
<dbReference type="Pfam" id="PF03953">
    <property type="entry name" value="Tubulin_C"/>
    <property type="match status" value="1"/>
</dbReference>
<keyword evidence="2" id="KW-0963">Cytoplasm</keyword>
<accession>A0A8T0HQ13</accession>
<dbReference type="InterPro" id="IPR008280">
    <property type="entry name" value="Tub_FtsZ_C"/>
</dbReference>
<dbReference type="InterPro" id="IPR004057">
    <property type="entry name" value="Epsilon_tubulin"/>
</dbReference>
<dbReference type="SUPFAM" id="SSF55307">
    <property type="entry name" value="Tubulin C-terminal domain-like"/>
    <property type="match status" value="1"/>
</dbReference>
<sequence>MNGLRRKDAIEIKNKQNQVAQQWSPEVRRPFDEMNNITSNLLLHMTSSMRFEGPVNVDLNEITMNLVPFPRLHFLSSSISPHTAVSPFVNQQRSINQLFTDVFTRETQLMKMNPVGSTYLACALLMRGNICTISDLQKNVVRMKHRLTMAHWNVEGFKVGLCSQPAVHSPCSLLCLANNTCIRNRFIGMKESFKQLYKRKVYVHHYAEYMDVSIFDTASNMLDDLIEEYETLETAKIPKRFTRLQPIKVHLW</sequence>
<evidence type="ECO:0000256" key="5">
    <source>
        <dbReference type="ARBA" id="ARBA00023134"/>
    </source>
</evidence>
<organism evidence="7 8">
    <name type="scientific">Ceratodon purpureus</name>
    <name type="common">Fire moss</name>
    <name type="synonym">Dicranum purpureum</name>
    <dbReference type="NCBI Taxonomy" id="3225"/>
    <lineage>
        <taxon>Eukaryota</taxon>
        <taxon>Viridiplantae</taxon>
        <taxon>Streptophyta</taxon>
        <taxon>Embryophyta</taxon>
        <taxon>Bryophyta</taxon>
        <taxon>Bryophytina</taxon>
        <taxon>Bryopsida</taxon>
        <taxon>Dicranidae</taxon>
        <taxon>Pseudoditrichales</taxon>
        <taxon>Ditrichaceae</taxon>
        <taxon>Ceratodon</taxon>
    </lineage>
</organism>
<dbReference type="InterPro" id="IPR037103">
    <property type="entry name" value="Tubulin/FtsZ-like_C"/>
</dbReference>
<dbReference type="Gene3D" id="3.40.50.1440">
    <property type="entry name" value="Tubulin/FtsZ, GTPase domain"/>
    <property type="match status" value="1"/>
</dbReference>
<evidence type="ECO:0000313" key="8">
    <source>
        <dbReference type="Proteomes" id="UP000822688"/>
    </source>
</evidence>
<keyword evidence="3" id="KW-0493">Microtubule</keyword>